<feature type="transmembrane region" description="Helical" evidence="2">
    <location>
        <begin position="124"/>
        <end position="146"/>
    </location>
</feature>
<feature type="transmembrane region" description="Helical" evidence="2">
    <location>
        <begin position="302"/>
        <end position="322"/>
    </location>
</feature>
<feature type="transmembrane region" description="Helical" evidence="2">
    <location>
        <begin position="81"/>
        <end position="103"/>
    </location>
</feature>
<evidence type="ECO:0000256" key="1">
    <source>
        <dbReference type="SAM" id="MobiDB-lite"/>
    </source>
</evidence>
<feature type="transmembrane region" description="Helical" evidence="2">
    <location>
        <begin position="204"/>
        <end position="222"/>
    </location>
</feature>
<feature type="transmembrane region" description="Helical" evidence="2">
    <location>
        <begin position="270"/>
        <end position="290"/>
    </location>
</feature>
<organism evidence="3 4">
    <name type="scientific">Tetraparma gracilis</name>
    <dbReference type="NCBI Taxonomy" id="2962635"/>
    <lineage>
        <taxon>Eukaryota</taxon>
        <taxon>Sar</taxon>
        <taxon>Stramenopiles</taxon>
        <taxon>Ochrophyta</taxon>
        <taxon>Bolidophyceae</taxon>
        <taxon>Parmales</taxon>
        <taxon>Triparmaceae</taxon>
        <taxon>Tetraparma</taxon>
    </lineage>
</organism>
<reference evidence="3 4" key="1">
    <citation type="journal article" date="2023" name="Commun. Biol.">
        <title>Genome analysis of Parmales, the sister group of diatoms, reveals the evolutionary specialization of diatoms from phago-mixotrophs to photoautotrophs.</title>
        <authorList>
            <person name="Ban H."/>
            <person name="Sato S."/>
            <person name="Yoshikawa S."/>
            <person name="Yamada K."/>
            <person name="Nakamura Y."/>
            <person name="Ichinomiya M."/>
            <person name="Sato N."/>
            <person name="Blanc-Mathieu R."/>
            <person name="Endo H."/>
            <person name="Kuwata A."/>
            <person name="Ogata H."/>
        </authorList>
    </citation>
    <scope>NUCLEOTIDE SEQUENCE [LARGE SCALE GENOMIC DNA]</scope>
</reference>
<sequence>MGLFYEETQTDVLHDTCTPTGDADLSCGHFMKCYKYDDFYKDTNATRHAMHVDAGGICDCYNFWGYGHFPTCDEVSYPDSIINLMFLTIIPYMIMALGVIFTTKAIWELHQCDQFKMNVVGRGLLLNGLAAFFGTFWCVSCGLSIFSPIVDRRQWSTYYLFNMGMGSYTAVFVPAFLVLPICWIENVMASKKMKKKVNFQRSQTILRVSSVVVSLVIVVLQAMREYRISNAAVCFFLIASVAVYYRAAGEIIKYAGNMIPKGQRMAMTKTKYEVSVMAGLYLTFAVAYAATTNIRNWGTVRLPAVLVGLDMIVVGLIHLFLLRYLRYQCRKWIQPTFLLREEHFWAYLDAKTEKQKQVRATMSPSNTGVMSGGMSTTQHSYMSHADSPSEAEPTNPKDIESWKTKGGEERGDSEIRPSDASTSSKGAGLTNPIYKEHKKKFKKAQEERRTSRAGTKDAHIAL</sequence>
<feature type="transmembrane region" description="Helical" evidence="2">
    <location>
        <begin position="158"/>
        <end position="183"/>
    </location>
</feature>
<feature type="compositionally biased region" description="Basic and acidic residues" evidence="1">
    <location>
        <begin position="395"/>
        <end position="417"/>
    </location>
</feature>
<dbReference type="Proteomes" id="UP001165060">
    <property type="component" value="Unassembled WGS sequence"/>
</dbReference>
<keyword evidence="2" id="KW-0812">Transmembrane</keyword>
<comment type="caution">
    <text evidence="3">The sequence shown here is derived from an EMBL/GenBank/DDBJ whole genome shotgun (WGS) entry which is preliminary data.</text>
</comment>
<feature type="region of interest" description="Disordered" evidence="1">
    <location>
        <begin position="356"/>
        <end position="462"/>
    </location>
</feature>
<name>A0ABQ6M5J2_9STRA</name>
<evidence type="ECO:0000256" key="2">
    <source>
        <dbReference type="SAM" id="Phobius"/>
    </source>
</evidence>
<keyword evidence="2" id="KW-0472">Membrane</keyword>
<feature type="transmembrane region" description="Helical" evidence="2">
    <location>
        <begin position="228"/>
        <end position="249"/>
    </location>
</feature>
<evidence type="ECO:0000313" key="3">
    <source>
        <dbReference type="EMBL" id="GMI19919.1"/>
    </source>
</evidence>
<evidence type="ECO:0000313" key="4">
    <source>
        <dbReference type="Proteomes" id="UP001165060"/>
    </source>
</evidence>
<dbReference type="EMBL" id="BRYB01001181">
    <property type="protein sequence ID" value="GMI19919.1"/>
    <property type="molecule type" value="Genomic_DNA"/>
</dbReference>
<keyword evidence="4" id="KW-1185">Reference proteome</keyword>
<protein>
    <submittedName>
        <fullName evidence="3">Uncharacterized protein</fullName>
    </submittedName>
</protein>
<feature type="compositionally biased region" description="Polar residues" evidence="1">
    <location>
        <begin position="358"/>
        <end position="381"/>
    </location>
</feature>
<feature type="compositionally biased region" description="Basic and acidic residues" evidence="1">
    <location>
        <begin position="443"/>
        <end position="462"/>
    </location>
</feature>
<proteinExistence type="predicted"/>
<gene>
    <name evidence="3" type="ORF">TeGR_g10066</name>
</gene>
<keyword evidence="2" id="KW-1133">Transmembrane helix</keyword>
<accession>A0ABQ6M5J2</accession>